<dbReference type="Proteomes" id="UP000001058">
    <property type="component" value="Unassembled WGS sequence"/>
</dbReference>
<evidence type="ECO:0000313" key="3">
    <source>
        <dbReference type="Proteomes" id="UP000001058"/>
    </source>
</evidence>
<feature type="region of interest" description="Disordered" evidence="1">
    <location>
        <begin position="1038"/>
        <end position="1059"/>
    </location>
</feature>
<dbReference type="OrthoDB" id="548777at2759"/>
<feature type="region of interest" description="Disordered" evidence="1">
    <location>
        <begin position="693"/>
        <end position="719"/>
    </location>
</feature>
<gene>
    <name evidence="2" type="ORF">VOLCADRAFT_103438</name>
</gene>
<evidence type="ECO:0000313" key="2">
    <source>
        <dbReference type="EMBL" id="EFJ51394.1"/>
    </source>
</evidence>
<organism evidence="3">
    <name type="scientific">Volvox carteri f. nagariensis</name>
    <dbReference type="NCBI Taxonomy" id="3068"/>
    <lineage>
        <taxon>Eukaryota</taxon>
        <taxon>Viridiplantae</taxon>
        <taxon>Chlorophyta</taxon>
        <taxon>core chlorophytes</taxon>
        <taxon>Chlorophyceae</taxon>
        <taxon>CS clade</taxon>
        <taxon>Chlamydomonadales</taxon>
        <taxon>Volvocaceae</taxon>
        <taxon>Volvox</taxon>
    </lineage>
</organism>
<name>D8TLU7_VOLCA</name>
<reference evidence="2 3" key="1">
    <citation type="journal article" date="2010" name="Science">
        <title>Genomic analysis of organismal complexity in the multicellular green alga Volvox carteri.</title>
        <authorList>
            <person name="Prochnik S.E."/>
            <person name="Umen J."/>
            <person name="Nedelcu A.M."/>
            <person name="Hallmann A."/>
            <person name="Miller S.M."/>
            <person name="Nishii I."/>
            <person name="Ferris P."/>
            <person name="Kuo A."/>
            <person name="Mitros T."/>
            <person name="Fritz-Laylin L.K."/>
            <person name="Hellsten U."/>
            <person name="Chapman J."/>
            <person name="Simakov O."/>
            <person name="Rensing S.A."/>
            <person name="Terry A."/>
            <person name="Pangilinan J."/>
            <person name="Kapitonov V."/>
            <person name="Jurka J."/>
            <person name="Salamov A."/>
            <person name="Shapiro H."/>
            <person name="Schmutz J."/>
            <person name="Grimwood J."/>
            <person name="Lindquist E."/>
            <person name="Lucas S."/>
            <person name="Grigoriev I.V."/>
            <person name="Schmitt R."/>
            <person name="Kirk D."/>
            <person name="Rokhsar D.S."/>
        </authorList>
    </citation>
    <scope>NUCLEOTIDE SEQUENCE [LARGE SCALE GENOMIC DNA]</scope>
    <source>
        <strain evidence="3">f. Nagariensis / Eve</strain>
    </source>
</reference>
<keyword evidence="3" id="KW-1185">Reference proteome</keyword>
<dbReference type="RefSeq" id="XP_002947346.1">
    <property type="nucleotide sequence ID" value="XM_002947300.1"/>
</dbReference>
<feature type="region of interest" description="Disordered" evidence="1">
    <location>
        <begin position="821"/>
        <end position="878"/>
    </location>
</feature>
<evidence type="ECO:0000256" key="1">
    <source>
        <dbReference type="SAM" id="MobiDB-lite"/>
    </source>
</evidence>
<sequence>MACSFSLHIISVRSLPSEAVRAVLEVIVRTPRFLSTSKQKYASEPFSVQSARGVSLNWTQTKSAKPSSLLTNLWPAITLHDSLLRRYISHSPLRPSAIVIMQHALDQSLPPPHSHTPITIPLPATLRDQAYVRLLLLPEEASPEADAAAAEAEVGAAAGSLSTAAMTATGGAVAGVPPSPMVAAAATSAFARGPAVAVSGGPSYQRVLKSSEALLQLLSGEQQQQQGMRGMHPPPGAAAAAQVQQLTLVFEPTEAGPTGVGDQSSGADGAPAAAATAVDLDLVVLAVGKGGADGLGAITAIAPATAAAAAGASCSSTPWAWSEVMSPPAAPPPHTPPRAPRKRSWLSALGLGRQVQTASGGAAAATIAAPSAAVNGGAAAGEQGNRAGVWCDPAAPAAGGGGGDDMVVGVAALGESSSLATCAWDPVAVLSSATTTATVTTTTVATVATVSSSSQAGHGNAPAAMSHRFQEAAGESAQWAAPPPPPAASHERQPRTATLEAARSLPGCATAAAAALSPFSTLALASAAAPTVQVVDLPMLDTAVAAGAALPAPPQLPHSAAAMATASTGCPAPQAPKRRRLGDFFARLFQPSSSDNQVRRITATEDSASSVGAAGGVMNGTATLAAMLPPPAPLASPLLRRLSTPVGLTLLPPPSPRLGDVYRVQDNALASDTAVQIGFPSVGDAAAAATATPAQAADQFPPGLESPGYGELSPAGGPDRLTIPPPVESMAAASLASPRATSPAAQMSGCFFWRYGAAARARVAAAAAADADADVAMPPPPPPGAGCLGRAGSAPALPAAAAAAAAGNAAAGRQLNTLSAGDALPADTPSYTSGTGCRTGDQILNQVQPTPNRPEGGHCSQKTIRHQTQGSAAAAAAAPWSDPLGGEISRVIEFVNAQKGLEEETRALALSQCQFLLDCLRSSEMCWLVGDSLLQLKREVGFPFDTGVPIAGAPGWFRLVLQHATTSAAAVAAAVPSAGSGTAAAAATTPPAAAAEVLKVRWACIDQGVVGGTNACAAICLEVAAWCLGAVQRWREASSSSGSPGLAGGGGGGSGRRDLAPALSRSQWDRLAASVELEAMCGASLEQCIRSGTEVWQAVLVQSPASRVATSTGDFDLEHMLQLGGYSLRLRLADYSAASLLEDGGVSGDGGGGCSAAVAPELQPPPAALADVAGLSGSENSPPPPPPPLAVPPDGDLTGDEAGWGPAAPPPPSTRSLRTGPQGGLPTFAALVRSLAQGVYVLGWRGHFATLWLRPGRVVHLIDSLGARLAADCPLAFVLEFDTPAEFLEFFLARHQARRDDAADDDISGANLAALIEVHRLELLQPAAATATATL</sequence>
<dbReference type="PANTHER" id="PTHR45733:SF8">
    <property type="entry name" value="FORMIN-J"/>
    <property type="match status" value="1"/>
</dbReference>
<feature type="region of interest" description="Disordered" evidence="1">
    <location>
        <begin position="470"/>
        <end position="499"/>
    </location>
</feature>
<feature type="compositionally biased region" description="Pro residues" evidence="1">
    <location>
        <begin position="1181"/>
        <end position="1191"/>
    </location>
</feature>
<dbReference type="PANTHER" id="PTHR45733">
    <property type="entry name" value="FORMIN-J"/>
    <property type="match status" value="1"/>
</dbReference>
<feature type="compositionally biased region" description="Gly residues" evidence="1">
    <location>
        <begin position="1045"/>
        <end position="1054"/>
    </location>
</feature>
<accession>D8TLU7</accession>
<proteinExistence type="predicted"/>
<protein>
    <submittedName>
        <fullName evidence="2">Uncharacterized protein</fullName>
    </submittedName>
</protein>
<dbReference type="EMBL" id="GL378327">
    <property type="protein sequence ID" value="EFJ51394.1"/>
    <property type="molecule type" value="Genomic_DNA"/>
</dbReference>
<dbReference type="GeneID" id="9620442"/>
<feature type="region of interest" description="Disordered" evidence="1">
    <location>
        <begin position="1168"/>
        <end position="1221"/>
    </location>
</feature>
<feature type="compositionally biased region" description="Polar residues" evidence="1">
    <location>
        <begin position="829"/>
        <end position="850"/>
    </location>
</feature>
<dbReference type="KEGG" id="vcn:VOLCADRAFT_103438"/>
<feature type="compositionally biased region" description="Polar residues" evidence="1">
    <location>
        <begin position="860"/>
        <end position="871"/>
    </location>
</feature>
<dbReference type="InterPro" id="IPR051144">
    <property type="entry name" value="Formin_homology_domain"/>
</dbReference>
<dbReference type="InParanoid" id="D8TLU7"/>